<dbReference type="OrthoDB" id="2289088at2759"/>
<dbReference type="Proteomes" id="UP000027586">
    <property type="component" value="Unassembled WGS sequence"/>
</dbReference>
<keyword evidence="3" id="KW-1185">Reference proteome</keyword>
<dbReference type="AlphaFoldDB" id="A0A068SFY3"/>
<dbReference type="EMBL" id="CBTN010000114">
    <property type="protein sequence ID" value="CDH60905.1"/>
    <property type="molecule type" value="Genomic_DNA"/>
</dbReference>
<feature type="compositionally biased region" description="Low complexity" evidence="1">
    <location>
        <begin position="259"/>
        <end position="271"/>
    </location>
</feature>
<dbReference type="VEuPathDB" id="FungiDB:LCOR_11682.1"/>
<feature type="compositionally biased region" description="Basic and acidic residues" evidence="1">
    <location>
        <begin position="378"/>
        <end position="387"/>
    </location>
</feature>
<feature type="compositionally biased region" description="Low complexity" evidence="1">
    <location>
        <begin position="111"/>
        <end position="129"/>
    </location>
</feature>
<gene>
    <name evidence="2" type="ORF">LCOR_11682.1</name>
</gene>
<evidence type="ECO:0000313" key="2">
    <source>
        <dbReference type="EMBL" id="CDH60905.1"/>
    </source>
</evidence>
<feature type="compositionally biased region" description="Basic residues" evidence="1">
    <location>
        <begin position="434"/>
        <end position="443"/>
    </location>
</feature>
<feature type="compositionally biased region" description="Polar residues" evidence="1">
    <location>
        <begin position="158"/>
        <end position="167"/>
    </location>
</feature>
<feature type="compositionally biased region" description="Basic residues" evidence="1">
    <location>
        <begin position="349"/>
        <end position="359"/>
    </location>
</feature>
<organism evidence="2 3">
    <name type="scientific">Lichtheimia corymbifera JMRC:FSU:9682</name>
    <dbReference type="NCBI Taxonomy" id="1263082"/>
    <lineage>
        <taxon>Eukaryota</taxon>
        <taxon>Fungi</taxon>
        <taxon>Fungi incertae sedis</taxon>
        <taxon>Mucoromycota</taxon>
        <taxon>Mucoromycotina</taxon>
        <taxon>Mucoromycetes</taxon>
        <taxon>Mucorales</taxon>
        <taxon>Lichtheimiaceae</taxon>
        <taxon>Lichtheimia</taxon>
    </lineage>
</organism>
<feature type="compositionally biased region" description="Polar residues" evidence="1">
    <location>
        <begin position="130"/>
        <end position="145"/>
    </location>
</feature>
<name>A0A068SFY3_9FUNG</name>
<accession>A0A068SFY3</accession>
<protein>
    <submittedName>
        <fullName evidence="2">Uncharacterized protein</fullName>
    </submittedName>
</protein>
<evidence type="ECO:0000256" key="1">
    <source>
        <dbReference type="SAM" id="MobiDB-lite"/>
    </source>
</evidence>
<comment type="caution">
    <text evidence="2">The sequence shown here is derived from an EMBL/GenBank/DDBJ whole genome shotgun (WGS) entry which is preliminary data.</text>
</comment>
<proteinExistence type="predicted"/>
<evidence type="ECO:0000313" key="3">
    <source>
        <dbReference type="Proteomes" id="UP000027586"/>
    </source>
</evidence>
<feature type="region of interest" description="Disordered" evidence="1">
    <location>
        <begin position="103"/>
        <end position="184"/>
    </location>
</feature>
<dbReference type="STRING" id="1263082.A0A068SFY3"/>
<feature type="compositionally biased region" description="Low complexity" evidence="1">
    <location>
        <begin position="280"/>
        <end position="290"/>
    </location>
</feature>
<feature type="compositionally biased region" description="Polar residues" evidence="1">
    <location>
        <begin position="308"/>
        <end position="325"/>
    </location>
</feature>
<sequence length="450" mass="49128">MSTAIEASLDDAIAVTKDSLSSTTPTTTATTASNTRVIKQLQPLIQVYFPITHIRFVDARLPVARTATACGIHYSSIFLASSSLSSLDMPKISRATQARLLRKSNASIPASTSTTTTSSLSSSQQQQQSIPTKDTPSNNNDTLSPSPKPMTLERESSNEACCSSNLSDSRDIVSKDEDQEDGSDATCHLATAETATTTTPASAAVDETKDSIHASTTLEPATPTPHLSTPPSRSSSSSSRIPIRKSNSLPTAKSPEAITTTRRAPTTASTSLHKRKHEGPQQQQQQQTTPRPRPASPKPSTVPIRNKTAASVNRPSSPSPKSIVSTKVREADVPMPKKPIPTSPPIRIHGAHKKGHKDHTKQGNDGDEEDEAPVRITAQERRRRENMRAQQIKMWRVREEREARDARTIARRKMMERPTPRNKEPSPPPTPPRRAVKFNLKRNKVIEIPQ</sequence>
<reference evidence="2" key="1">
    <citation type="submission" date="2013-08" db="EMBL/GenBank/DDBJ databases">
        <title>Gene expansion shapes genome architecture in the human pathogen Lichtheimia corymbifera: an evolutionary genomics analysis in the ancient terrestrial Mucorales (Mucoromycotina).</title>
        <authorList>
            <person name="Schwartze V.U."/>
            <person name="Winter S."/>
            <person name="Shelest E."/>
            <person name="Marcet-Houben M."/>
            <person name="Horn F."/>
            <person name="Wehner S."/>
            <person name="Hoffmann K."/>
            <person name="Riege K."/>
            <person name="Sammeth M."/>
            <person name="Nowrousian M."/>
            <person name="Valiante V."/>
            <person name="Linde J."/>
            <person name="Jacobsen I.D."/>
            <person name="Marz M."/>
            <person name="Brakhage A.A."/>
            <person name="Gabaldon T."/>
            <person name="Bocker S."/>
            <person name="Voigt K."/>
        </authorList>
    </citation>
    <scope>NUCLEOTIDE SEQUENCE [LARGE SCALE GENOMIC DNA]</scope>
    <source>
        <strain evidence="2">FSU 9682</strain>
    </source>
</reference>
<feature type="compositionally biased region" description="Basic and acidic residues" evidence="1">
    <location>
        <begin position="396"/>
        <end position="424"/>
    </location>
</feature>
<feature type="compositionally biased region" description="Low complexity" evidence="1">
    <location>
        <begin position="220"/>
        <end position="248"/>
    </location>
</feature>
<feature type="region of interest" description="Disordered" evidence="1">
    <location>
        <begin position="216"/>
        <end position="450"/>
    </location>
</feature>